<feature type="region of interest" description="Disordered" evidence="1">
    <location>
        <begin position="115"/>
        <end position="140"/>
    </location>
</feature>
<feature type="region of interest" description="Disordered" evidence="1">
    <location>
        <begin position="948"/>
        <end position="1013"/>
    </location>
</feature>
<dbReference type="GO" id="GO:0006891">
    <property type="term" value="P:intra-Golgi vesicle-mediated transport"/>
    <property type="evidence" value="ECO:0007669"/>
    <property type="project" value="TreeGrafter"/>
</dbReference>
<protein>
    <recommendedName>
        <fullName evidence="2">TRAPPC10/Trs130 N-terminal domain-containing protein</fullName>
    </recommendedName>
</protein>
<evidence type="ECO:0000259" key="2">
    <source>
        <dbReference type="Pfam" id="PF23036"/>
    </source>
</evidence>
<dbReference type="PANTHER" id="PTHR13251">
    <property type="entry name" value="EPILEPSY HOLOPROSENCEPHALY CANDIDATE 1/TMEM1"/>
    <property type="match status" value="1"/>
</dbReference>
<dbReference type="GO" id="GO:0034498">
    <property type="term" value="P:early endosome to Golgi transport"/>
    <property type="evidence" value="ECO:0007669"/>
    <property type="project" value="TreeGrafter"/>
</dbReference>
<name>A0A8J4BTD2_9CHLO</name>
<gene>
    <name evidence="3" type="ORF">Vafri_21351</name>
</gene>
<dbReference type="EMBL" id="BNCO01000109">
    <property type="protein sequence ID" value="GIL68060.1"/>
    <property type="molecule type" value="Genomic_DNA"/>
</dbReference>
<comment type="caution">
    <text evidence="3">The sequence shown here is derived from an EMBL/GenBank/DDBJ whole genome shotgun (WGS) entry which is preliminary data.</text>
</comment>
<keyword evidence="4" id="KW-1185">Reference proteome</keyword>
<dbReference type="InterPro" id="IPR045126">
    <property type="entry name" value="TRAPPC10/Trs130"/>
</dbReference>
<evidence type="ECO:0000313" key="3">
    <source>
        <dbReference type="EMBL" id="GIL68060.1"/>
    </source>
</evidence>
<accession>A0A8J4BTD2</accession>
<reference evidence="3" key="1">
    <citation type="journal article" date="2021" name="Proc. Natl. Acad. Sci. U.S.A.">
        <title>Three genomes in the algal genus Volvox reveal the fate of a haploid sex-determining region after a transition to homothallism.</title>
        <authorList>
            <person name="Yamamoto K."/>
            <person name="Hamaji T."/>
            <person name="Kawai-Toyooka H."/>
            <person name="Matsuzaki R."/>
            <person name="Takahashi F."/>
            <person name="Nishimura Y."/>
            <person name="Kawachi M."/>
            <person name="Noguchi H."/>
            <person name="Minakuchi Y."/>
            <person name="Umen J.G."/>
            <person name="Toyoda A."/>
            <person name="Nozaki H."/>
        </authorList>
    </citation>
    <scope>NUCLEOTIDE SEQUENCE</scope>
    <source>
        <strain evidence="3">NIES-3780</strain>
    </source>
</reference>
<dbReference type="GO" id="GO:0005829">
    <property type="term" value="C:cytosol"/>
    <property type="evidence" value="ECO:0007669"/>
    <property type="project" value="GOC"/>
</dbReference>
<feature type="compositionally biased region" description="Polar residues" evidence="1">
    <location>
        <begin position="531"/>
        <end position="545"/>
    </location>
</feature>
<feature type="non-terminal residue" evidence="3">
    <location>
        <position position="1200"/>
    </location>
</feature>
<dbReference type="PANTHER" id="PTHR13251:SF3">
    <property type="entry name" value="TRAFFICKING PROTEIN PARTICLE COMPLEX SUBUNIT 10"/>
    <property type="match status" value="1"/>
</dbReference>
<feature type="region of interest" description="Disordered" evidence="1">
    <location>
        <begin position="507"/>
        <end position="573"/>
    </location>
</feature>
<organism evidence="3 4">
    <name type="scientific">Volvox africanus</name>
    <dbReference type="NCBI Taxonomy" id="51714"/>
    <lineage>
        <taxon>Eukaryota</taxon>
        <taxon>Viridiplantae</taxon>
        <taxon>Chlorophyta</taxon>
        <taxon>core chlorophytes</taxon>
        <taxon>Chlorophyceae</taxon>
        <taxon>CS clade</taxon>
        <taxon>Chlamydomonadales</taxon>
        <taxon>Volvocaceae</taxon>
        <taxon>Volvox</taxon>
    </lineage>
</organism>
<evidence type="ECO:0000256" key="1">
    <source>
        <dbReference type="SAM" id="MobiDB-lite"/>
    </source>
</evidence>
<feature type="region of interest" description="Disordered" evidence="1">
    <location>
        <begin position="908"/>
        <end position="930"/>
    </location>
</feature>
<dbReference type="Pfam" id="PF23036">
    <property type="entry name" value="TRAPPC10_1st"/>
    <property type="match status" value="1"/>
</dbReference>
<dbReference type="Proteomes" id="UP000747399">
    <property type="component" value="Unassembled WGS sequence"/>
</dbReference>
<dbReference type="GO" id="GO:1990071">
    <property type="term" value="C:TRAPPII protein complex"/>
    <property type="evidence" value="ECO:0007669"/>
    <property type="project" value="InterPro"/>
</dbReference>
<dbReference type="InterPro" id="IPR056913">
    <property type="entry name" value="TRAPPC10/Trs130_N"/>
</dbReference>
<feature type="compositionally biased region" description="Low complexity" evidence="1">
    <location>
        <begin position="510"/>
        <end position="527"/>
    </location>
</feature>
<feature type="domain" description="TRAPPC10/Trs130 N-terminal" evidence="2">
    <location>
        <begin position="253"/>
        <end position="410"/>
    </location>
</feature>
<feature type="compositionally biased region" description="Pro residues" evidence="1">
    <location>
        <begin position="121"/>
        <end position="130"/>
    </location>
</feature>
<feature type="region of interest" description="Disordered" evidence="1">
    <location>
        <begin position="776"/>
        <end position="797"/>
    </location>
</feature>
<feature type="region of interest" description="Disordered" evidence="1">
    <location>
        <begin position="664"/>
        <end position="686"/>
    </location>
</feature>
<sequence length="1200" mass="124158">MDQEDEYGGLFLVSVDGVGRPGLWDNTKGLLESRSNLHNLVLHNKLGRAVTVERLALQFVPSWDKRLHRLRPFAHSAVVWFRLPFAHLLLVSTLDSSEYRNVLRPELKRKIAGLEQDWGGPPAPGQPQPQPSGMGALLGGSGAAATPPVGLLGAEWIIVFVRPPDVDAGDKAARKVYDRIKDDFSQRGRTRVIRIDPPAAQPWAAAGGGGGGGGSGGGGGAMGWAASRGGSAGTIGGFFPSTVLGLEDLELCLRECVRSSFESRQAAYMAEVQRLANERRDPNWSFASLYLVKDSLALLLEGCGLHLEAYKEYVELEAAYQETLDRQQQQQQQGVVDLGGQRGGAGNLQDDKFGASGDGAEVATLTSASWRVTRRSVLKRAAVQEFRFRQYLFASQSRLLLRLGRPVDVAERGLRFIGALGAELGQRERSPTGGVRPLFREAWTVSACLAVVAAVTASVFGRDPALAPPLPGGAGGGGGGGFGAAVGVGHSHTNSWDVVGFWGSGGEAPGGAAPAAARRPSRPGTGAEAASSKSVAAQPEPQQSEGIPGASPSPQDADPSAIGGADPAAGRPEAVAAAAAATGHVDWQLWVPFHAEVPSLDPTALCGQVIAPATLAASCPTDAEALLRQVTFQGFMLALAHLYSSALSALLRLAQRAAQMVHVPPPPPAEGSGMAATGPAGLPESSTADDWDNLLAAWRQGLQELGPQYACRAVVGMFVDQEEDRQFEVTPQQQATQLQFLRQAISGQAADAGVATGPASFTTVSGFTAAASASPLQSQGNATTPRGGGSPAGSSAVWLTPTGGAATLLPELPQPGFPHHVRSDSMYSVSIAAGSTAAGAPAGVLGGTTDLWDATPQAVGAAAVGAAPAGTAAASVARSALSTGFGRTQVSWSTDPDLLSTTAAHLVDVPAPGPQRKSHHQHSSSADGANGSFFTKLDIFANKVSSALDPLRPHRPTGHQASGLAPPRAMEDQVGPCVTSATPPQQTTRDPPHPPPDLGQGPGEDLAQVGPPGNLAPSSLTAALLLPGEVSWLRDWRVRLALSSPSCCADLALQLALAAATCYGRAGRQRAAAQLYGDVGAVLLGRGQAEVVAELMEHVVSLAQAEGWYALMGRALPTMMAAQQAIGHVMLPYTCIKYLSLPSLACHADVRRQVLEHILSSAGCAPRTDGGAARVRRPPLPSAVLQLSTGQAVQAALLPG</sequence>
<evidence type="ECO:0000313" key="4">
    <source>
        <dbReference type="Proteomes" id="UP000747399"/>
    </source>
</evidence>
<dbReference type="AlphaFoldDB" id="A0A8J4BTD2"/>
<proteinExistence type="predicted"/>